<dbReference type="Proteomes" id="UP001162131">
    <property type="component" value="Unassembled WGS sequence"/>
</dbReference>
<keyword evidence="1" id="KW-0472">Membrane</keyword>
<evidence type="ECO:0000313" key="2">
    <source>
        <dbReference type="EMBL" id="CAG9312533.1"/>
    </source>
</evidence>
<protein>
    <submittedName>
        <fullName evidence="2">Uncharacterized protein</fullName>
    </submittedName>
</protein>
<accession>A0AAU9IW33</accession>
<reference evidence="2" key="1">
    <citation type="submission" date="2021-09" db="EMBL/GenBank/DDBJ databases">
        <authorList>
            <consortium name="AG Swart"/>
            <person name="Singh M."/>
            <person name="Singh A."/>
            <person name="Seah K."/>
            <person name="Emmerich C."/>
        </authorList>
    </citation>
    <scope>NUCLEOTIDE SEQUENCE</scope>
    <source>
        <strain evidence="2">ATCC30299</strain>
    </source>
</reference>
<dbReference type="EMBL" id="CAJZBQ010000006">
    <property type="protein sequence ID" value="CAG9312533.1"/>
    <property type="molecule type" value="Genomic_DNA"/>
</dbReference>
<comment type="caution">
    <text evidence="2">The sequence shown here is derived from an EMBL/GenBank/DDBJ whole genome shotgun (WGS) entry which is preliminary data.</text>
</comment>
<evidence type="ECO:0000256" key="1">
    <source>
        <dbReference type="SAM" id="Phobius"/>
    </source>
</evidence>
<feature type="transmembrane region" description="Helical" evidence="1">
    <location>
        <begin position="20"/>
        <end position="46"/>
    </location>
</feature>
<sequence>MLKVMLILTPSLRIHSKHFIYYWASSWAILHLTNSWFSWLLTILFLKFLKSVLTSALWHLLLQLELFMSYTQIMISWADLQAFDRLDAAAY</sequence>
<name>A0AAU9IW33_9CILI</name>
<feature type="transmembrane region" description="Helical" evidence="1">
    <location>
        <begin position="58"/>
        <end position="78"/>
    </location>
</feature>
<keyword evidence="1" id="KW-1133">Transmembrane helix</keyword>
<organism evidence="2 3">
    <name type="scientific">Blepharisma stoltei</name>
    <dbReference type="NCBI Taxonomy" id="1481888"/>
    <lineage>
        <taxon>Eukaryota</taxon>
        <taxon>Sar</taxon>
        <taxon>Alveolata</taxon>
        <taxon>Ciliophora</taxon>
        <taxon>Postciliodesmatophora</taxon>
        <taxon>Heterotrichea</taxon>
        <taxon>Heterotrichida</taxon>
        <taxon>Blepharismidae</taxon>
        <taxon>Blepharisma</taxon>
    </lineage>
</organism>
<gene>
    <name evidence="2" type="ORF">BSTOLATCC_MIC6633</name>
</gene>
<evidence type="ECO:0000313" key="3">
    <source>
        <dbReference type="Proteomes" id="UP001162131"/>
    </source>
</evidence>
<dbReference type="AlphaFoldDB" id="A0AAU9IW33"/>
<proteinExistence type="predicted"/>
<keyword evidence="1" id="KW-0812">Transmembrane</keyword>
<keyword evidence="3" id="KW-1185">Reference proteome</keyword>